<comment type="similarity">
    <text evidence="6">Belongs to the protein kinase superfamily. STE Ser/Thr protein kinase family. MAP kinase kinase subfamily.</text>
</comment>
<dbReference type="SUPFAM" id="SSF49785">
    <property type="entry name" value="Galactose-binding domain-like"/>
    <property type="match status" value="1"/>
</dbReference>
<dbReference type="Gene3D" id="1.10.510.10">
    <property type="entry name" value="Transferase(Phosphotransferase) domain 1"/>
    <property type="match status" value="1"/>
</dbReference>
<dbReference type="Proteomes" id="UP000192674">
    <property type="component" value="Unassembled WGS sequence"/>
</dbReference>
<keyword evidence="2" id="KW-0547">Nucleotide-binding</keyword>
<evidence type="ECO:0000313" key="15">
    <source>
        <dbReference type="Proteomes" id="UP000192674"/>
    </source>
</evidence>
<evidence type="ECO:0000256" key="9">
    <source>
        <dbReference type="ARBA" id="ARBA00049299"/>
    </source>
</evidence>
<dbReference type="InterPro" id="IPR000719">
    <property type="entry name" value="Prot_kinase_dom"/>
</dbReference>
<organism evidence="14 15">
    <name type="scientific">Kibdelosporangium aridum</name>
    <dbReference type="NCBI Taxonomy" id="2030"/>
    <lineage>
        <taxon>Bacteria</taxon>
        <taxon>Bacillati</taxon>
        <taxon>Actinomycetota</taxon>
        <taxon>Actinomycetes</taxon>
        <taxon>Pseudonocardiales</taxon>
        <taxon>Pseudonocardiaceae</taxon>
        <taxon>Kibdelosporangium</taxon>
    </lineage>
</organism>
<evidence type="ECO:0000259" key="13">
    <source>
        <dbReference type="PROSITE" id="PS51175"/>
    </source>
</evidence>
<sequence>MGTVWSGTDELLHRSVAVKELKLAPDLPEDEAADLRERALREARAMAVVTHPNVVMLYDVAWDDNSPFVVMELVPGQSLAKILNRHGRLDVPLLALVIDSVAAALQAAHRLDIVHRDVKPSNVLVSKYGEIKLSDFGIARNSADPTLTRTGYLVGTPAFLAPEVAVGERVTPAADLWSLGTTLFRAAEGRLPYDNTEPLVILSTIINGEVPQHHQTGPIGEVISGLMVKDPARRMPLDQVRQLVRPLLPAAGTNPLGHLLDPNAPAMRDGADSATRRIRSDGTASRTSQSGSRHTPTSPPTTPLANKATNRRTRVIISAAAAVVLGVAGYLIVDNMGQNQKQDPEQGQTPVRGVPPESLDAYSRIQAEQYTRAFPGNIRTSDHKDVINGHDIGAVGPIGHGGRPTLVYRKVDFGPVSPRQFYVFTLTSGTDPNVAIELRLDDPKSPLIGRVPVSIATPPQHWLGQIAEISSVTGTHDLYLTLVPEDGDLYGATGTRDNIHIDEFYFEL</sequence>
<evidence type="ECO:0000256" key="7">
    <source>
        <dbReference type="ARBA" id="ARBA00038999"/>
    </source>
</evidence>
<accession>A0A1Y5X3Q8</accession>
<dbReference type="InterPro" id="IPR011009">
    <property type="entry name" value="Kinase-like_dom_sf"/>
</dbReference>
<keyword evidence="5" id="KW-0675">Receptor</keyword>
<dbReference type="InterPro" id="IPR008979">
    <property type="entry name" value="Galactose-bd-like_sf"/>
</dbReference>
<keyword evidence="3" id="KW-0418">Kinase</keyword>
<comment type="catalytic activity">
    <reaction evidence="8">
        <text>L-seryl-[protein] + ATP = O-phospho-L-seryl-[protein] + ADP + H(+)</text>
        <dbReference type="Rhea" id="RHEA:17989"/>
        <dbReference type="Rhea" id="RHEA-COMP:9863"/>
        <dbReference type="Rhea" id="RHEA-COMP:11604"/>
        <dbReference type="ChEBI" id="CHEBI:15378"/>
        <dbReference type="ChEBI" id="CHEBI:29999"/>
        <dbReference type="ChEBI" id="CHEBI:30616"/>
        <dbReference type="ChEBI" id="CHEBI:83421"/>
        <dbReference type="ChEBI" id="CHEBI:456216"/>
        <dbReference type="EC" id="2.7.12.2"/>
    </reaction>
</comment>
<dbReference type="Gene3D" id="2.60.120.260">
    <property type="entry name" value="Galactose-binding domain-like"/>
    <property type="match status" value="1"/>
</dbReference>
<dbReference type="GO" id="GO:0005524">
    <property type="term" value="F:ATP binding"/>
    <property type="evidence" value="ECO:0007669"/>
    <property type="project" value="UniProtKB-KW"/>
</dbReference>
<feature type="domain" description="Protein kinase" evidence="12">
    <location>
        <begin position="1"/>
        <end position="248"/>
    </location>
</feature>
<dbReference type="CDD" id="cd04084">
    <property type="entry name" value="CBM6_xylanase-like"/>
    <property type="match status" value="1"/>
</dbReference>
<keyword evidence="15" id="KW-1185">Reference proteome</keyword>
<evidence type="ECO:0000256" key="10">
    <source>
        <dbReference type="ARBA" id="ARBA00051693"/>
    </source>
</evidence>
<dbReference type="Pfam" id="PF03422">
    <property type="entry name" value="CBM_6"/>
    <property type="match status" value="1"/>
</dbReference>
<dbReference type="SMART" id="SM00220">
    <property type="entry name" value="S_TKc"/>
    <property type="match status" value="1"/>
</dbReference>
<dbReference type="GO" id="GO:0030246">
    <property type="term" value="F:carbohydrate binding"/>
    <property type="evidence" value="ECO:0007669"/>
    <property type="project" value="InterPro"/>
</dbReference>
<evidence type="ECO:0000256" key="2">
    <source>
        <dbReference type="ARBA" id="ARBA00022741"/>
    </source>
</evidence>
<dbReference type="InterPro" id="IPR008271">
    <property type="entry name" value="Ser/Thr_kinase_AS"/>
</dbReference>
<dbReference type="AlphaFoldDB" id="A0A1Y5X3Q8"/>
<name>A0A1Y5X3Q8_KIBAR</name>
<keyword evidence="1" id="KW-0808">Transferase</keyword>
<comment type="catalytic activity">
    <reaction evidence="10">
        <text>L-tyrosyl-[protein] + ATP = O-phospho-L-tyrosyl-[protein] + ADP + H(+)</text>
        <dbReference type="Rhea" id="RHEA:10596"/>
        <dbReference type="Rhea" id="RHEA-COMP:10136"/>
        <dbReference type="Rhea" id="RHEA-COMP:20101"/>
        <dbReference type="ChEBI" id="CHEBI:15378"/>
        <dbReference type="ChEBI" id="CHEBI:30616"/>
        <dbReference type="ChEBI" id="CHEBI:46858"/>
        <dbReference type="ChEBI" id="CHEBI:61978"/>
        <dbReference type="ChEBI" id="CHEBI:456216"/>
        <dbReference type="EC" id="2.7.12.2"/>
    </reaction>
</comment>
<dbReference type="Pfam" id="PF00069">
    <property type="entry name" value="Pkinase"/>
    <property type="match status" value="1"/>
</dbReference>
<evidence type="ECO:0000256" key="8">
    <source>
        <dbReference type="ARBA" id="ARBA00049014"/>
    </source>
</evidence>
<feature type="domain" description="CBM6" evidence="13">
    <location>
        <begin position="363"/>
        <end position="507"/>
    </location>
</feature>
<keyword evidence="4" id="KW-0067">ATP-binding</keyword>
<dbReference type="GO" id="GO:0004672">
    <property type="term" value="F:protein kinase activity"/>
    <property type="evidence" value="ECO:0007669"/>
    <property type="project" value="InterPro"/>
</dbReference>
<dbReference type="EC" id="2.7.12.2" evidence="7"/>
<dbReference type="PROSITE" id="PS00108">
    <property type="entry name" value="PROTEIN_KINASE_ST"/>
    <property type="match status" value="1"/>
</dbReference>
<evidence type="ECO:0000256" key="6">
    <source>
        <dbReference type="ARBA" id="ARBA00038035"/>
    </source>
</evidence>
<dbReference type="CDD" id="cd14014">
    <property type="entry name" value="STKc_PknB_like"/>
    <property type="match status" value="1"/>
</dbReference>
<evidence type="ECO:0000256" key="11">
    <source>
        <dbReference type="SAM" id="MobiDB-lite"/>
    </source>
</evidence>
<proteinExistence type="inferred from homology"/>
<dbReference type="EMBL" id="FWXV01000001">
    <property type="protein sequence ID" value="SMC69078.1"/>
    <property type="molecule type" value="Genomic_DNA"/>
</dbReference>
<evidence type="ECO:0000256" key="5">
    <source>
        <dbReference type="ARBA" id="ARBA00023170"/>
    </source>
</evidence>
<dbReference type="PROSITE" id="PS50011">
    <property type="entry name" value="PROTEIN_KINASE_DOM"/>
    <property type="match status" value="1"/>
</dbReference>
<dbReference type="SUPFAM" id="SSF56112">
    <property type="entry name" value="Protein kinase-like (PK-like)"/>
    <property type="match status" value="1"/>
</dbReference>
<evidence type="ECO:0000313" key="14">
    <source>
        <dbReference type="EMBL" id="SMC69078.1"/>
    </source>
</evidence>
<dbReference type="PROSITE" id="PS51175">
    <property type="entry name" value="CBM6"/>
    <property type="match status" value="1"/>
</dbReference>
<dbReference type="PANTHER" id="PTHR48013:SF9">
    <property type="entry name" value="DUAL SPECIFICITY MITOGEN-ACTIVATED PROTEIN KINASE KINASE 5"/>
    <property type="match status" value="1"/>
</dbReference>
<evidence type="ECO:0000256" key="1">
    <source>
        <dbReference type="ARBA" id="ARBA00022679"/>
    </source>
</evidence>
<evidence type="ECO:0000256" key="4">
    <source>
        <dbReference type="ARBA" id="ARBA00022840"/>
    </source>
</evidence>
<dbReference type="InterPro" id="IPR005084">
    <property type="entry name" value="CBM6"/>
</dbReference>
<gene>
    <name evidence="14" type="ORF">SAMN05661093_01456</name>
</gene>
<reference evidence="14 15" key="1">
    <citation type="submission" date="2017-04" db="EMBL/GenBank/DDBJ databases">
        <authorList>
            <person name="Afonso C.L."/>
            <person name="Miller P.J."/>
            <person name="Scott M.A."/>
            <person name="Spackman E."/>
            <person name="Goraichik I."/>
            <person name="Dimitrov K.M."/>
            <person name="Suarez D.L."/>
            <person name="Swayne D.E."/>
        </authorList>
    </citation>
    <scope>NUCLEOTIDE SEQUENCE [LARGE SCALE GENOMIC DNA]</scope>
    <source>
        <strain evidence="14 15">DSM 43828</strain>
    </source>
</reference>
<feature type="region of interest" description="Disordered" evidence="11">
    <location>
        <begin position="252"/>
        <end position="309"/>
    </location>
</feature>
<evidence type="ECO:0000256" key="3">
    <source>
        <dbReference type="ARBA" id="ARBA00022777"/>
    </source>
</evidence>
<comment type="catalytic activity">
    <reaction evidence="9">
        <text>L-threonyl-[protein] + ATP = O-phospho-L-threonyl-[protein] + ADP + H(+)</text>
        <dbReference type="Rhea" id="RHEA:46608"/>
        <dbReference type="Rhea" id="RHEA-COMP:11060"/>
        <dbReference type="Rhea" id="RHEA-COMP:11605"/>
        <dbReference type="ChEBI" id="CHEBI:15378"/>
        <dbReference type="ChEBI" id="CHEBI:30013"/>
        <dbReference type="ChEBI" id="CHEBI:30616"/>
        <dbReference type="ChEBI" id="CHEBI:61977"/>
        <dbReference type="ChEBI" id="CHEBI:456216"/>
        <dbReference type="EC" id="2.7.12.2"/>
    </reaction>
</comment>
<protein>
    <recommendedName>
        <fullName evidence="7">mitogen-activated protein kinase kinase</fullName>
        <ecNumber evidence="7">2.7.12.2</ecNumber>
    </recommendedName>
</protein>
<dbReference type="PANTHER" id="PTHR48013">
    <property type="entry name" value="DUAL SPECIFICITY MITOGEN-ACTIVATED PROTEIN KINASE KINASE 5-RELATED"/>
    <property type="match status" value="1"/>
</dbReference>
<feature type="compositionally biased region" description="Polar residues" evidence="11">
    <location>
        <begin position="282"/>
        <end position="294"/>
    </location>
</feature>
<feature type="compositionally biased region" description="Basic and acidic residues" evidence="11">
    <location>
        <begin position="269"/>
        <end position="280"/>
    </location>
</feature>
<evidence type="ECO:0000259" key="12">
    <source>
        <dbReference type="PROSITE" id="PS50011"/>
    </source>
</evidence>